<protein>
    <submittedName>
        <fullName evidence="1">Uncharacterized protein</fullName>
    </submittedName>
</protein>
<dbReference type="AlphaFoldDB" id="F8NDW3"/>
<evidence type="ECO:0000313" key="1">
    <source>
        <dbReference type="EMBL" id="EGO30437.1"/>
    </source>
</evidence>
<reference evidence="1" key="1">
    <citation type="submission" date="2011-04" db="EMBL/GenBank/DDBJ databases">
        <title>Evolution of plant cell wall degrading machinery underlies the functional diversity of forest fungi.</title>
        <authorList>
            <consortium name="US DOE Joint Genome Institute (JGI-PGF)"/>
            <person name="Eastwood D.C."/>
            <person name="Floudas D."/>
            <person name="Binder M."/>
            <person name="Majcherczyk A."/>
            <person name="Schneider P."/>
            <person name="Aerts A."/>
            <person name="Asiegbu F.O."/>
            <person name="Baker S.E."/>
            <person name="Barry K."/>
            <person name="Bendiksby M."/>
            <person name="Blumentritt M."/>
            <person name="Coutinho P.M."/>
            <person name="Cullen D."/>
            <person name="Cullen D."/>
            <person name="Gathman A."/>
            <person name="Goodell B."/>
            <person name="Henrissat B."/>
            <person name="Ihrmark K."/>
            <person name="Kauserud H."/>
            <person name="Kohler A."/>
            <person name="LaButti K."/>
            <person name="Lapidus A."/>
            <person name="Lavin J.L."/>
            <person name="Lee Y.-H."/>
            <person name="Lindquist E."/>
            <person name="Lilly W."/>
            <person name="Lucas S."/>
            <person name="Morin E."/>
            <person name="Murat C."/>
            <person name="Oguiza J.A."/>
            <person name="Park J."/>
            <person name="Pisabarro A.G."/>
            <person name="Riley R."/>
            <person name="Rosling A."/>
            <person name="Salamov A."/>
            <person name="Schmidt O."/>
            <person name="Schmutz J."/>
            <person name="Skrede I."/>
            <person name="Stenlid J."/>
            <person name="Wiebenga A."/>
            <person name="Xie X."/>
            <person name="Kues U."/>
            <person name="Hibbett D.S."/>
            <person name="Hoffmeister D."/>
            <person name="Hogberg N."/>
            <person name="Martin F."/>
            <person name="Grigoriev I.V."/>
            <person name="Watkinson S.C."/>
        </authorList>
    </citation>
    <scope>NUCLEOTIDE SEQUENCE</scope>
    <source>
        <strain evidence="1">S7.9</strain>
    </source>
</reference>
<gene>
    <name evidence="1" type="ORF">SERLADRAFT_375658</name>
</gene>
<sequence>MSIIQCELPGTTEVVIDSPDHPLQRPPRAPDQLDPRLADWLILSEDDVHFAQRFQDFVT</sequence>
<dbReference type="GeneID" id="18810600"/>
<dbReference type="HOGENOM" id="CLU_2967523_0_0_1"/>
<accession>F8NDW3</accession>
<proteinExistence type="predicted"/>
<dbReference type="Proteomes" id="UP000008064">
    <property type="component" value="Unassembled WGS sequence"/>
</dbReference>
<dbReference type="RefSeq" id="XP_007312321.1">
    <property type="nucleotide sequence ID" value="XM_007312259.1"/>
</dbReference>
<feature type="non-terminal residue" evidence="1">
    <location>
        <position position="59"/>
    </location>
</feature>
<dbReference type="KEGG" id="sla:SERLADRAFT_375658"/>
<name>F8NDW3_SERL9</name>
<dbReference type="EMBL" id="GL945428">
    <property type="protein sequence ID" value="EGO30437.1"/>
    <property type="molecule type" value="Genomic_DNA"/>
</dbReference>
<organism>
    <name type="scientific">Serpula lacrymans var. lacrymans (strain S7.9)</name>
    <name type="common">Dry rot fungus</name>
    <dbReference type="NCBI Taxonomy" id="578457"/>
    <lineage>
        <taxon>Eukaryota</taxon>
        <taxon>Fungi</taxon>
        <taxon>Dikarya</taxon>
        <taxon>Basidiomycota</taxon>
        <taxon>Agaricomycotina</taxon>
        <taxon>Agaricomycetes</taxon>
        <taxon>Agaricomycetidae</taxon>
        <taxon>Boletales</taxon>
        <taxon>Coniophorineae</taxon>
        <taxon>Serpulaceae</taxon>
        <taxon>Serpula</taxon>
    </lineage>
</organism>